<accession>A0ABU8QA12</accession>
<proteinExistence type="predicted"/>
<evidence type="ECO:0000313" key="2">
    <source>
        <dbReference type="EMBL" id="MEJ5096331.1"/>
    </source>
</evidence>
<dbReference type="EMBL" id="JBBGZA010000002">
    <property type="protein sequence ID" value="MEJ5096331.1"/>
    <property type="molecule type" value="Genomic_DNA"/>
</dbReference>
<feature type="transmembrane region" description="Helical" evidence="1">
    <location>
        <begin position="12"/>
        <end position="33"/>
    </location>
</feature>
<gene>
    <name evidence="2" type="ORF">WH159_17580</name>
</gene>
<reference evidence="2 3" key="1">
    <citation type="submission" date="2023-12" db="EMBL/GenBank/DDBJ databases">
        <title>Gut-associated functions are favored during microbiome assembly across C. elegans life.</title>
        <authorList>
            <person name="Zimmermann J."/>
        </authorList>
    </citation>
    <scope>NUCLEOTIDE SEQUENCE [LARGE SCALE GENOMIC DNA]</scope>
    <source>
        <strain evidence="2 3">JUb134</strain>
    </source>
</reference>
<keyword evidence="1" id="KW-1133">Transmembrane helix</keyword>
<keyword evidence="1" id="KW-0812">Transmembrane</keyword>
<keyword evidence="3" id="KW-1185">Reference proteome</keyword>
<dbReference type="RefSeq" id="WP_165890086.1">
    <property type="nucleotide sequence ID" value="NZ_JBBGZA010000002.1"/>
</dbReference>
<evidence type="ECO:0000313" key="3">
    <source>
        <dbReference type="Proteomes" id="UP001380365"/>
    </source>
</evidence>
<keyword evidence="1" id="KW-0472">Membrane</keyword>
<protein>
    <submittedName>
        <fullName evidence="2">Uncharacterized protein</fullName>
    </submittedName>
</protein>
<dbReference type="Proteomes" id="UP001380365">
    <property type="component" value="Unassembled WGS sequence"/>
</dbReference>
<evidence type="ECO:0000256" key="1">
    <source>
        <dbReference type="SAM" id="Phobius"/>
    </source>
</evidence>
<organism evidence="2 3">
    <name type="scientific">Sphingomonas molluscorum</name>
    <dbReference type="NCBI Taxonomy" id="418184"/>
    <lineage>
        <taxon>Bacteria</taxon>
        <taxon>Pseudomonadati</taxon>
        <taxon>Pseudomonadota</taxon>
        <taxon>Alphaproteobacteria</taxon>
        <taxon>Sphingomonadales</taxon>
        <taxon>Sphingomonadaceae</taxon>
        <taxon>Sphingomonas</taxon>
    </lineage>
</organism>
<comment type="caution">
    <text evidence="2">The sequence shown here is derived from an EMBL/GenBank/DDBJ whole genome shotgun (WGS) entry which is preliminary data.</text>
</comment>
<sequence>MSYDDDGRSAAMAMAIKMVAYGGVALMVGAYAGRGRRRASIPQPAIA</sequence>
<name>A0ABU8QA12_9SPHN</name>